<dbReference type="Gene3D" id="3.40.50.300">
    <property type="entry name" value="P-loop containing nucleotide triphosphate hydrolases"/>
    <property type="match status" value="2"/>
</dbReference>
<dbReference type="Proteomes" id="UP000059113">
    <property type="component" value="Chromosome"/>
</dbReference>
<evidence type="ECO:0000256" key="2">
    <source>
        <dbReference type="ARBA" id="ARBA00022801"/>
    </source>
</evidence>
<reference evidence="8 9" key="1">
    <citation type="journal article" date="2015" name="Int. J. Syst. Evol. Microbiol.">
        <title>Erythrobacter atlanticus sp. nov., a bacterium from ocean sediment able to degrade polycyclic aromatic hydrocarbons.</title>
        <authorList>
            <person name="Zhuang L."/>
            <person name="Liu Y."/>
            <person name="Wang L."/>
            <person name="Wang W."/>
            <person name="Shao Z."/>
        </authorList>
    </citation>
    <scope>NUCLEOTIDE SEQUENCE [LARGE SCALE GENOMIC DNA]</scope>
    <source>
        <strain evidence="9">s21-N3</strain>
    </source>
</reference>
<dbReference type="GO" id="GO:0005524">
    <property type="term" value="F:ATP binding"/>
    <property type="evidence" value="ECO:0007669"/>
    <property type="project" value="UniProtKB-KW"/>
</dbReference>
<evidence type="ECO:0000256" key="1">
    <source>
        <dbReference type="ARBA" id="ARBA00022741"/>
    </source>
</evidence>
<gene>
    <name evidence="8" type="ORF">CP97_02225</name>
</gene>
<organism evidence="8 9">
    <name type="scientific">Aurantiacibacter atlanticus</name>
    <dbReference type="NCBI Taxonomy" id="1648404"/>
    <lineage>
        <taxon>Bacteria</taxon>
        <taxon>Pseudomonadati</taxon>
        <taxon>Pseudomonadota</taxon>
        <taxon>Alphaproteobacteria</taxon>
        <taxon>Sphingomonadales</taxon>
        <taxon>Erythrobacteraceae</taxon>
        <taxon>Aurantiacibacter</taxon>
    </lineage>
</organism>
<evidence type="ECO:0000259" key="7">
    <source>
        <dbReference type="PROSITE" id="PS51194"/>
    </source>
</evidence>
<evidence type="ECO:0000313" key="8">
    <source>
        <dbReference type="EMBL" id="AKQ43070.2"/>
    </source>
</evidence>
<keyword evidence="9" id="KW-1185">Reference proteome</keyword>
<dbReference type="PANTHER" id="PTHR12131:SF1">
    <property type="entry name" value="ATP-DEPENDENT RNA HELICASE SUPV3L1, MITOCHONDRIAL-RELATED"/>
    <property type="match status" value="1"/>
</dbReference>
<keyword evidence="2" id="KW-0378">Hydrolase</keyword>
<name>A0A0H4VFD6_9SPHN</name>
<dbReference type="STRING" id="1648404.CP97_02225"/>
<dbReference type="SUPFAM" id="SSF52540">
    <property type="entry name" value="P-loop containing nucleoside triphosphate hydrolases"/>
    <property type="match status" value="2"/>
</dbReference>
<keyword evidence="3 8" id="KW-0347">Helicase</keyword>
<dbReference type="AlphaFoldDB" id="A0A0H4VFD6"/>
<dbReference type="Pfam" id="PF00271">
    <property type="entry name" value="Helicase_C"/>
    <property type="match status" value="1"/>
</dbReference>
<protein>
    <submittedName>
        <fullName evidence="8">ATP-dependent helicase</fullName>
    </submittedName>
</protein>
<dbReference type="PANTHER" id="PTHR12131">
    <property type="entry name" value="ATP-DEPENDENT RNA AND DNA HELICASE"/>
    <property type="match status" value="1"/>
</dbReference>
<dbReference type="SMART" id="SM00490">
    <property type="entry name" value="HELICc"/>
    <property type="match status" value="1"/>
</dbReference>
<accession>A0A0H4VFD6</accession>
<feature type="domain" description="Helicase ATP-binding" evidence="6">
    <location>
        <begin position="16"/>
        <end position="167"/>
    </location>
</feature>
<dbReference type="EMBL" id="CP011310">
    <property type="protein sequence ID" value="AKQ43070.2"/>
    <property type="molecule type" value="Genomic_DNA"/>
</dbReference>
<dbReference type="InterPro" id="IPR014001">
    <property type="entry name" value="Helicase_ATP-bd"/>
</dbReference>
<keyword evidence="1" id="KW-0547">Nucleotide-binding</keyword>
<dbReference type="GO" id="GO:0016787">
    <property type="term" value="F:hydrolase activity"/>
    <property type="evidence" value="ECO:0007669"/>
    <property type="project" value="UniProtKB-KW"/>
</dbReference>
<evidence type="ECO:0000259" key="6">
    <source>
        <dbReference type="PROSITE" id="PS51192"/>
    </source>
</evidence>
<dbReference type="PROSITE" id="PS51192">
    <property type="entry name" value="HELICASE_ATP_BIND_1"/>
    <property type="match status" value="1"/>
</dbReference>
<dbReference type="InterPro" id="IPR001650">
    <property type="entry name" value="Helicase_C-like"/>
</dbReference>
<evidence type="ECO:0000256" key="5">
    <source>
        <dbReference type="SAM" id="MobiDB-lite"/>
    </source>
</evidence>
<reference evidence="9" key="2">
    <citation type="submission" date="2015-04" db="EMBL/GenBank/DDBJ databases">
        <title>The complete genome sequence of Erythrobacter sp. s21-N3.</title>
        <authorList>
            <person name="Zhuang L."/>
            <person name="Liu Y."/>
            <person name="Shao Z."/>
        </authorList>
    </citation>
    <scope>NUCLEOTIDE SEQUENCE [LARGE SCALE GENOMIC DNA]</scope>
    <source>
        <strain evidence="9">s21-N3</strain>
    </source>
</reference>
<feature type="region of interest" description="Disordered" evidence="5">
    <location>
        <begin position="817"/>
        <end position="894"/>
    </location>
</feature>
<sequence length="894" mass="97987">MVARQASKGHDLCIVTTRFNDSRIRAVLGPTNTGKTHLAIERMCGHSSGAIGFPLRLLAREVYDKVRAIKGDDACALITGEERIEPPGARYYLCTAEAMPRGRGPDAKAFLALDEAQLAADRERGHIFTDRLLNTRGREETMLLGSATLEPMVRKLIPGIEVEERPRFSTLSHVGSTKLSRLPPRSAIVAFSIEQVYQVAELLRRFRGGAAVVMGSLSPQTRNRQVELFQSGEVDYIVATDAIGMGLNLDLHHVAFAALSKFDGVRQRRLTPAEMAQIAGRAGRHQTDGTFGTLSGGGGRRGSGAPLEFTEEEVFAIEQHRFAPVTKLFWREPDPRSDTLNVLIGDLEARPQQDGLAAAPEAIDLAVLRRLAEQDGITQSLTSARQVRRFWEACQLPDFRQLGAEAHARFVARLWSDLQVGHIGADYVAARISELGKTAGDIDTLQGRLMAIRSWAYICQRPDWVLARDEMAERARAAEAKLSDALHQRLTERFVNRRTAVLMRGMGKDAGLLRVQLEDDGQVTVEGQAIGHLEGFRFVVDADASQEDRKLMLAAAERHMSALLAQKAQKLIADELGELRIANGAVRRGDQIVATLEKGKSAATPRLVVAKELGQMEPVHKSRLQEALQLWLDQQLAPLAPLRKLGEAAEDPEAGTEVRALLLTLADRNGSVRREDAGLAHVPKEKRPFLRRLGVTIGSLDVFMPALLKPGPRRLLRDLGIDGREVREQMEAVIDGAKNLPAGYRRAGQQAIRVDMAEKLFRAAHELRARSTDDAGARGFPVNVALATSMGLSAENFRSLMKDAGFRQGQPVEMAEKMLGPPRPIPWTWRAPRKDRLATSRPPRNNKQGKGRNAGSGKASGKPQEESDRGSSRQPTNQPATGKALAGLADLLKG</sequence>
<dbReference type="InterPro" id="IPR055206">
    <property type="entry name" value="DEXQc_SUV3"/>
</dbReference>
<feature type="domain" description="Helicase C-terminal" evidence="7">
    <location>
        <begin position="174"/>
        <end position="348"/>
    </location>
</feature>
<proteinExistence type="predicted"/>
<feature type="region of interest" description="Disordered" evidence="5">
    <location>
        <begin position="279"/>
        <end position="303"/>
    </location>
</feature>
<dbReference type="KEGG" id="ery:CP97_02225"/>
<keyword evidence="4" id="KW-0067">ATP-binding</keyword>
<dbReference type="PROSITE" id="PS51194">
    <property type="entry name" value="HELICASE_CTER"/>
    <property type="match status" value="1"/>
</dbReference>
<dbReference type="GO" id="GO:0004386">
    <property type="term" value="F:helicase activity"/>
    <property type="evidence" value="ECO:0007669"/>
    <property type="project" value="UniProtKB-KW"/>
</dbReference>
<dbReference type="InterPro" id="IPR027417">
    <property type="entry name" value="P-loop_NTPase"/>
</dbReference>
<dbReference type="InterPro" id="IPR050699">
    <property type="entry name" value="RNA-DNA_Helicase"/>
</dbReference>
<evidence type="ECO:0000313" key="9">
    <source>
        <dbReference type="Proteomes" id="UP000059113"/>
    </source>
</evidence>
<evidence type="ECO:0000256" key="4">
    <source>
        <dbReference type="ARBA" id="ARBA00022840"/>
    </source>
</evidence>
<feature type="compositionally biased region" description="Low complexity" evidence="5">
    <location>
        <begin position="880"/>
        <end position="894"/>
    </location>
</feature>
<evidence type="ECO:0000256" key="3">
    <source>
        <dbReference type="ARBA" id="ARBA00022806"/>
    </source>
</evidence>
<dbReference type="Pfam" id="PF22527">
    <property type="entry name" value="DEXQc_Suv3"/>
    <property type="match status" value="1"/>
</dbReference>